<evidence type="ECO:0000256" key="2">
    <source>
        <dbReference type="SAM" id="Phobius"/>
    </source>
</evidence>
<evidence type="ECO:0008006" key="5">
    <source>
        <dbReference type="Google" id="ProtNLM"/>
    </source>
</evidence>
<organism evidence="3 4">
    <name type="scientific">Amycolatopsis acididurans</name>
    <dbReference type="NCBI Taxonomy" id="2724524"/>
    <lineage>
        <taxon>Bacteria</taxon>
        <taxon>Bacillati</taxon>
        <taxon>Actinomycetota</taxon>
        <taxon>Actinomycetes</taxon>
        <taxon>Pseudonocardiales</taxon>
        <taxon>Pseudonocardiaceae</taxon>
        <taxon>Amycolatopsis</taxon>
    </lineage>
</organism>
<keyword evidence="2" id="KW-0812">Transmembrane</keyword>
<feature type="transmembrane region" description="Helical" evidence="2">
    <location>
        <begin position="151"/>
        <end position="169"/>
    </location>
</feature>
<dbReference type="EMBL" id="JAAXLS010000084">
    <property type="protein sequence ID" value="NKQ59221.1"/>
    <property type="molecule type" value="Genomic_DNA"/>
</dbReference>
<comment type="caution">
    <text evidence="3">The sequence shown here is derived from an EMBL/GenBank/DDBJ whole genome shotgun (WGS) entry which is preliminary data.</text>
</comment>
<accession>A0ABX1JKP5</accession>
<protein>
    <recommendedName>
        <fullName evidence="5">DUF2637 domain-containing protein</fullName>
    </recommendedName>
</protein>
<gene>
    <name evidence="3" type="ORF">HFP15_40920</name>
</gene>
<keyword evidence="4" id="KW-1185">Reference proteome</keyword>
<evidence type="ECO:0000313" key="4">
    <source>
        <dbReference type="Proteomes" id="UP000715441"/>
    </source>
</evidence>
<dbReference type="RefSeq" id="WP_168523793.1">
    <property type="nucleotide sequence ID" value="NZ_JAAXLS010000084.1"/>
</dbReference>
<keyword evidence="2" id="KW-1133">Transmembrane helix</keyword>
<name>A0ABX1JKP5_9PSEU</name>
<feature type="transmembrane region" description="Helical" evidence="2">
    <location>
        <begin position="257"/>
        <end position="281"/>
    </location>
</feature>
<feature type="compositionally biased region" description="Polar residues" evidence="1">
    <location>
        <begin position="1"/>
        <end position="10"/>
    </location>
</feature>
<feature type="transmembrane region" description="Helical" evidence="2">
    <location>
        <begin position="225"/>
        <end position="245"/>
    </location>
</feature>
<sequence>MATWPNTSSEAPGASPIELPRIDRGETAGLAPEWAQQVAESRARVHYQGQLVGLRKQELTDDEFDAIADLEKEKREQTRQQELRHFEAELADADAEFEAGRTLKKSARRFEAARAKSTAVMQEWRQRAAHAAERLTSHDMRLAQLTRQLTWTRRVLITLMAVGMAWSAVNVQHNLVPSGNSAEALFWVSYGVEALVSGCLIVLLMTSATLERWGYDRARHGRSGYALEAVLVFVSLGLNIGTPLSHGDVPLALEYSVAPLMVGALVGTYNYATGALSRVLAEQAHADIRQRYAGLLADGELLALAGRGLAAMNDGVLRPSTAEDGGGVPSASALASGLGVSKPRACQVRDAMKLLRVIGDQR</sequence>
<dbReference type="Proteomes" id="UP000715441">
    <property type="component" value="Unassembled WGS sequence"/>
</dbReference>
<evidence type="ECO:0000313" key="3">
    <source>
        <dbReference type="EMBL" id="NKQ59221.1"/>
    </source>
</evidence>
<reference evidence="3 4" key="1">
    <citation type="submission" date="2020-04" db="EMBL/GenBank/DDBJ databases">
        <title>Novel species.</title>
        <authorList>
            <person name="Teo W.F.A."/>
            <person name="Lipun K."/>
            <person name="Srisuk N."/>
            <person name="Duangmal K."/>
        </authorList>
    </citation>
    <scope>NUCLEOTIDE SEQUENCE [LARGE SCALE GENOMIC DNA]</scope>
    <source>
        <strain evidence="3 4">K13G38</strain>
    </source>
</reference>
<evidence type="ECO:0000256" key="1">
    <source>
        <dbReference type="SAM" id="MobiDB-lite"/>
    </source>
</evidence>
<keyword evidence="2" id="KW-0472">Membrane</keyword>
<feature type="transmembrane region" description="Helical" evidence="2">
    <location>
        <begin position="184"/>
        <end position="204"/>
    </location>
</feature>
<feature type="region of interest" description="Disordered" evidence="1">
    <location>
        <begin position="1"/>
        <end position="25"/>
    </location>
</feature>
<proteinExistence type="predicted"/>